<keyword evidence="3" id="KW-1185">Reference proteome</keyword>
<evidence type="ECO:0000313" key="3">
    <source>
        <dbReference type="Proteomes" id="UP000729402"/>
    </source>
</evidence>
<evidence type="ECO:0000256" key="1">
    <source>
        <dbReference type="SAM" id="MobiDB-lite"/>
    </source>
</evidence>
<reference evidence="2" key="2">
    <citation type="submission" date="2021-02" db="EMBL/GenBank/DDBJ databases">
        <authorList>
            <person name="Kimball J.A."/>
            <person name="Haas M.W."/>
            <person name="Macchietto M."/>
            <person name="Kono T."/>
            <person name="Duquette J."/>
            <person name="Shao M."/>
        </authorList>
    </citation>
    <scope>NUCLEOTIDE SEQUENCE</scope>
    <source>
        <tissue evidence="2">Fresh leaf tissue</tissue>
    </source>
</reference>
<dbReference type="AlphaFoldDB" id="A0A8J6BUN3"/>
<comment type="caution">
    <text evidence="2">The sequence shown here is derived from an EMBL/GenBank/DDBJ whole genome shotgun (WGS) entry which is preliminary data.</text>
</comment>
<dbReference type="Proteomes" id="UP000729402">
    <property type="component" value="Unassembled WGS sequence"/>
</dbReference>
<organism evidence="2 3">
    <name type="scientific">Zizania palustris</name>
    <name type="common">Northern wild rice</name>
    <dbReference type="NCBI Taxonomy" id="103762"/>
    <lineage>
        <taxon>Eukaryota</taxon>
        <taxon>Viridiplantae</taxon>
        <taxon>Streptophyta</taxon>
        <taxon>Embryophyta</taxon>
        <taxon>Tracheophyta</taxon>
        <taxon>Spermatophyta</taxon>
        <taxon>Magnoliopsida</taxon>
        <taxon>Liliopsida</taxon>
        <taxon>Poales</taxon>
        <taxon>Poaceae</taxon>
        <taxon>BOP clade</taxon>
        <taxon>Oryzoideae</taxon>
        <taxon>Oryzeae</taxon>
        <taxon>Zizaniinae</taxon>
        <taxon>Zizania</taxon>
    </lineage>
</organism>
<accession>A0A8J6BUN3</accession>
<protein>
    <submittedName>
        <fullName evidence="2">Uncharacterized protein</fullName>
    </submittedName>
</protein>
<evidence type="ECO:0000313" key="2">
    <source>
        <dbReference type="EMBL" id="KAG8096912.1"/>
    </source>
</evidence>
<gene>
    <name evidence="2" type="ORF">GUJ93_ZPchr0013g38020</name>
</gene>
<sequence length="225" mass="25149">MPRFFTWKTAVVARTEERRWRRSSVYVLLCHFFPPGDGRGGKCGSLFRIVTNANCNYVTVSDRSCFFCVFGPRFPLLRPPPTVALSSRMDLANDVFRSLLFFRPRMGSHNSSQTDITPPEQIAGSKDSGGGEQRTEEGRNALPPSVEECSTGVQVLQDSRDSLLDCDGEKRSTLPPSAGGTAPLFLYAAWRMLYAAWQYTCEKQGALNRQSTTLRPCHLCTDAHR</sequence>
<reference evidence="2" key="1">
    <citation type="journal article" date="2021" name="bioRxiv">
        <title>Whole Genome Assembly and Annotation of Northern Wild Rice, Zizania palustris L., Supports a Whole Genome Duplication in the Zizania Genus.</title>
        <authorList>
            <person name="Haas M."/>
            <person name="Kono T."/>
            <person name="Macchietto M."/>
            <person name="Millas R."/>
            <person name="McGilp L."/>
            <person name="Shao M."/>
            <person name="Duquette J."/>
            <person name="Hirsch C.N."/>
            <person name="Kimball J."/>
        </authorList>
    </citation>
    <scope>NUCLEOTIDE SEQUENCE</scope>
    <source>
        <tissue evidence="2">Fresh leaf tissue</tissue>
    </source>
</reference>
<proteinExistence type="predicted"/>
<dbReference type="EMBL" id="JAAALK010000079">
    <property type="protein sequence ID" value="KAG8096912.1"/>
    <property type="molecule type" value="Genomic_DNA"/>
</dbReference>
<name>A0A8J6BUN3_ZIZPA</name>
<feature type="region of interest" description="Disordered" evidence="1">
    <location>
        <begin position="108"/>
        <end position="147"/>
    </location>
</feature>